<reference evidence="3" key="1">
    <citation type="submission" date="2024-07" db="EMBL/GenBank/DDBJ databases">
        <title>Two chromosome-level genome assemblies of Korean endemic species Abeliophyllum distichum and Forsythia ovata (Oleaceae).</title>
        <authorList>
            <person name="Jang H."/>
        </authorList>
    </citation>
    <scope>NUCLEOTIDE SEQUENCE [LARGE SCALE GENOMIC DNA]</scope>
</reference>
<feature type="compositionally biased region" description="Polar residues" evidence="1">
    <location>
        <begin position="59"/>
        <end position="71"/>
    </location>
</feature>
<organism evidence="2 3">
    <name type="scientific">Forsythia ovata</name>
    <dbReference type="NCBI Taxonomy" id="205694"/>
    <lineage>
        <taxon>Eukaryota</taxon>
        <taxon>Viridiplantae</taxon>
        <taxon>Streptophyta</taxon>
        <taxon>Embryophyta</taxon>
        <taxon>Tracheophyta</taxon>
        <taxon>Spermatophyta</taxon>
        <taxon>Magnoliopsida</taxon>
        <taxon>eudicotyledons</taxon>
        <taxon>Gunneridae</taxon>
        <taxon>Pentapetalae</taxon>
        <taxon>asterids</taxon>
        <taxon>lamiids</taxon>
        <taxon>Lamiales</taxon>
        <taxon>Oleaceae</taxon>
        <taxon>Forsythieae</taxon>
        <taxon>Forsythia</taxon>
    </lineage>
</organism>
<feature type="compositionally biased region" description="Basic and acidic residues" evidence="1">
    <location>
        <begin position="1"/>
        <end position="12"/>
    </location>
</feature>
<evidence type="ECO:0000256" key="1">
    <source>
        <dbReference type="SAM" id="MobiDB-lite"/>
    </source>
</evidence>
<feature type="compositionally biased region" description="Basic and acidic residues" evidence="1">
    <location>
        <begin position="40"/>
        <end position="58"/>
    </location>
</feature>
<comment type="caution">
    <text evidence="2">The sequence shown here is derived from an EMBL/GenBank/DDBJ whole genome shotgun (WGS) entry which is preliminary data.</text>
</comment>
<evidence type="ECO:0000313" key="3">
    <source>
        <dbReference type="Proteomes" id="UP001604277"/>
    </source>
</evidence>
<name>A0ABD1U621_9LAMI</name>
<proteinExistence type="predicted"/>
<accession>A0ABD1U621</accession>
<dbReference type="AlphaFoldDB" id="A0ABD1U621"/>
<dbReference type="Proteomes" id="UP001604277">
    <property type="component" value="Unassembled WGS sequence"/>
</dbReference>
<protein>
    <submittedName>
        <fullName evidence="2">Uncharacterized protein</fullName>
    </submittedName>
</protein>
<sequence>MKGKAADHDQKKTLSGLSLQDREKDQHTALAPIMVQSQEVEAKHDAKRAELEKKERRPTSQASVALGAATSSMWSSRVVENLEVLEEVDLIRRTKKPITVSSKSS</sequence>
<evidence type="ECO:0000313" key="2">
    <source>
        <dbReference type="EMBL" id="KAL2520427.1"/>
    </source>
</evidence>
<keyword evidence="3" id="KW-1185">Reference proteome</keyword>
<gene>
    <name evidence="2" type="ORF">Fot_24350</name>
</gene>
<feature type="region of interest" description="Disordered" evidence="1">
    <location>
        <begin position="1"/>
        <end position="71"/>
    </location>
</feature>
<dbReference type="EMBL" id="JBFOLJ010000007">
    <property type="protein sequence ID" value="KAL2520427.1"/>
    <property type="molecule type" value="Genomic_DNA"/>
</dbReference>